<feature type="transmembrane region" description="Helical" evidence="1">
    <location>
        <begin position="76"/>
        <end position="101"/>
    </location>
</feature>
<name>A0A9D4WS52_PEA</name>
<gene>
    <name evidence="2" type="ORF">KIW84_053130</name>
</gene>
<keyword evidence="1" id="KW-0812">Transmembrane</keyword>
<sequence length="117" mass="12649">MGRIQKLEHVHVPSVPHSETAATASSMLEQSIRKQKLQGSSLTKAIFVSVWKSLALNAVLAAVATLFWASPTFVSVFTFGACILVETELTAATVLSALATFRIFARTNLQFAPNLFP</sequence>
<dbReference type="Proteomes" id="UP001058974">
    <property type="component" value="Chromosome 5"/>
</dbReference>
<accession>A0A9D4WS52</accession>
<dbReference type="AlphaFoldDB" id="A0A9D4WS52"/>
<comment type="caution">
    <text evidence="2">The sequence shown here is derived from an EMBL/GenBank/DDBJ whole genome shotgun (WGS) entry which is preliminary data.</text>
</comment>
<reference evidence="2 3" key="1">
    <citation type="journal article" date="2022" name="Nat. Genet.">
        <title>Improved pea reference genome and pan-genome highlight genomic features and evolutionary characteristics.</title>
        <authorList>
            <person name="Yang T."/>
            <person name="Liu R."/>
            <person name="Luo Y."/>
            <person name="Hu S."/>
            <person name="Wang D."/>
            <person name="Wang C."/>
            <person name="Pandey M.K."/>
            <person name="Ge S."/>
            <person name="Xu Q."/>
            <person name="Li N."/>
            <person name="Li G."/>
            <person name="Huang Y."/>
            <person name="Saxena R.K."/>
            <person name="Ji Y."/>
            <person name="Li M."/>
            <person name="Yan X."/>
            <person name="He Y."/>
            <person name="Liu Y."/>
            <person name="Wang X."/>
            <person name="Xiang C."/>
            <person name="Varshney R.K."/>
            <person name="Ding H."/>
            <person name="Gao S."/>
            <person name="Zong X."/>
        </authorList>
    </citation>
    <scope>NUCLEOTIDE SEQUENCE [LARGE SCALE GENOMIC DNA]</scope>
    <source>
        <strain evidence="2 3">cv. Zhongwan 6</strain>
    </source>
</reference>
<evidence type="ECO:0000313" key="3">
    <source>
        <dbReference type="Proteomes" id="UP001058974"/>
    </source>
</evidence>
<dbReference type="Gramene" id="Psat05G0313000-T1">
    <property type="protein sequence ID" value="KAI5406727.1"/>
    <property type="gene ID" value="KIW84_053130"/>
</dbReference>
<evidence type="ECO:0000256" key="1">
    <source>
        <dbReference type="SAM" id="Phobius"/>
    </source>
</evidence>
<evidence type="ECO:0000313" key="2">
    <source>
        <dbReference type="EMBL" id="KAI5406727.1"/>
    </source>
</evidence>
<feature type="transmembrane region" description="Helical" evidence="1">
    <location>
        <begin position="45"/>
        <end position="70"/>
    </location>
</feature>
<dbReference type="EMBL" id="JAMSHJ010000005">
    <property type="protein sequence ID" value="KAI5406727.1"/>
    <property type="molecule type" value="Genomic_DNA"/>
</dbReference>
<keyword evidence="3" id="KW-1185">Reference proteome</keyword>
<keyword evidence="1" id="KW-0472">Membrane</keyword>
<keyword evidence="1" id="KW-1133">Transmembrane helix</keyword>
<proteinExistence type="predicted"/>
<organism evidence="2 3">
    <name type="scientific">Pisum sativum</name>
    <name type="common">Garden pea</name>
    <name type="synonym">Lathyrus oleraceus</name>
    <dbReference type="NCBI Taxonomy" id="3888"/>
    <lineage>
        <taxon>Eukaryota</taxon>
        <taxon>Viridiplantae</taxon>
        <taxon>Streptophyta</taxon>
        <taxon>Embryophyta</taxon>
        <taxon>Tracheophyta</taxon>
        <taxon>Spermatophyta</taxon>
        <taxon>Magnoliopsida</taxon>
        <taxon>eudicotyledons</taxon>
        <taxon>Gunneridae</taxon>
        <taxon>Pentapetalae</taxon>
        <taxon>rosids</taxon>
        <taxon>fabids</taxon>
        <taxon>Fabales</taxon>
        <taxon>Fabaceae</taxon>
        <taxon>Papilionoideae</taxon>
        <taxon>50 kb inversion clade</taxon>
        <taxon>NPAAA clade</taxon>
        <taxon>Hologalegina</taxon>
        <taxon>IRL clade</taxon>
        <taxon>Fabeae</taxon>
        <taxon>Lathyrus</taxon>
    </lineage>
</organism>
<protein>
    <submittedName>
        <fullName evidence="2">Uncharacterized protein</fullName>
    </submittedName>
</protein>